<feature type="domain" description="Lantibiotic biosynthesis protein dehydration" evidence="2">
    <location>
        <begin position="2"/>
        <end position="178"/>
    </location>
</feature>
<dbReference type="Pfam" id="PF13575">
    <property type="entry name" value="DUF4135"/>
    <property type="match status" value="1"/>
</dbReference>
<dbReference type="InterPro" id="IPR025410">
    <property type="entry name" value="Lant_dehyd"/>
</dbReference>
<feature type="binding site" evidence="1">
    <location>
        <position position="504"/>
    </location>
    <ligand>
        <name>Zn(2+)</name>
        <dbReference type="ChEBI" id="CHEBI:29105"/>
    </ligand>
</feature>
<dbReference type="Pfam" id="PF05147">
    <property type="entry name" value="LANC_like"/>
    <property type="match status" value="1"/>
</dbReference>
<keyword evidence="1" id="KW-0862">Zinc</keyword>
<dbReference type="CDD" id="cd04792">
    <property type="entry name" value="LanM-like"/>
    <property type="match status" value="1"/>
</dbReference>
<proteinExistence type="predicted"/>
<evidence type="ECO:0000313" key="4">
    <source>
        <dbReference type="Proteomes" id="UP000466514"/>
    </source>
</evidence>
<keyword evidence="1" id="KW-0479">Metal-binding</keyword>
<keyword evidence="4" id="KW-1185">Reference proteome</keyword>
<organism evidence="3 4">
    <name type="scientific">Mycolicibacterium psychrotolerans</name>
    <dbReference type="NCBI Taxonomy" id="216929"/>
    <lineage>
        <taxon>Bacteria</taxon>
        <taxon>Bacillati</taxon>
        <taxon>Actinomycetota</taxon>
        <taxon>Actinomycetes</taxon>
        <taxon>Mycobacteriales</taxon>
        <taxon>Mycobacteriaceae</taxon>
        <taxon>Mycolicibacterium</taxon>
    </lineage>
</organism>
<gene>
    <name evidence="3" type="ORF">MPSYJ_55330</name>
</gene>
<dbReference type="Gene3D" id="1.50.10.20">
    <property type="match status" value="1"/>
</dbReference>
<dbReference type="EMBL" id="AP022574">
    <property type="protein sequence ID" value="BBX72072.1"/>
    <property type="molecule type" value="Genomic_DNA"/>
</dbReference>
<dbReference type="SMART" id="SM01260">
    <property type="entry name" value="LANC_like"/>
    <property type="match status" value="1"/>
</dbReference>
<dbReference type="AlphaFoldDB" id="A0A7I7MJP7"/>
<reference evidence="3 4" key="1">
    <citation type="journal article" date="2019" name="Emerg. Microbes Infect.">
        <title>Comprehensive subspecies identification of 175 nontuberculous mycobacteria species based on 7547 genomic profiles.</title>
        <authorList>
            <person name="Matsumoto Y."/>
            <person name="Kinjo T."/>
            <person name="Motooka D."/>
            <person name="Nabeya D."/>
            <person name="Jung N."/>
            <person name="Uechi K."/>
            <person name="Horii T."/>
            <person name="Iida T."/>
            <person name="Fujita J."/>
            <person name="Nakamura S."/>
        </authorList>
    </citation>
    <scope>NUCLEOTIDE SEQUENCE [LARGE SCALE GENOMIC DNA]</scope>
    <source>
        <strain evidence="3 4">JCM 13323</strain>
    </source>
</reference>
<dbReference type="InterPro" id="IPR007822">
    <property type="entry name" value="LANC-like"/>
</dbReference>
<dbReference type="PRINTS" id="PR01950">
    <property type="entry name" value="LANCSUPER"/>
</dbReference>
<evidence type="ECO:0000256" key="1">
    <source>
        <dbReference type="PIRSR" id="PIRSR607822-1"/>
    </source>
</evidence>
<accession>A0A7I7MJP7</accession>
<dbReference type="SUPFAM" id="SSF158745">
    <property type="entry name" value="LanC-like"/>
    <property type="match status" value="1"/>
</dbReference>
<dbReference type="NCBIfam" id="TIGR03897">
    <property type="entry name" value="lanti_2_LanM"/>
    <property type="match status" value="1"/>
</dbReference>
<dbReference type="GO" id="GO:0046872">
    <property type="term" value="F:metal ion binding"/>
    <property type="evidence" value="ECO:0007669"/>
    <property type="project" value="UniProtKB-KW"/>
</dbReference>
<dbReference type="Proteomes" id="UP000466514">
    <property type="component" value="Chromosome"/>
</dbReference>
<dbReference type="InterPro" id="IPR017146">
    <property type="entry name" value="Lanti_2_LanM"/>
</dbReference>
<dbReference type="KEGG" id="mpsc:MPSYJ_55330"/>
<sequence>MIARSVASVGMLPSYASTANGVRTAGGIASEWPTGKALMWQDMNADTMRPCVRSGAVPIPTNLPLLRPDRHIGLAGHVEDFVEGFRTYAAYLRDVGPRLFDGFAELDVRTVPRPTQFYSMLLQRLRDDRLMDDGVLWSSQADFVSRLSDPETASEETWSRQRSERRALLELNVPMFTSKTDGVRCGRDRLRSLSDREIAWQVEIIRQTSPDATAPTSDRPSGSWALIDHDQALPQSAFAREAAAVAEQIADHAVRECGGAAWVGVGWLPDIDASQLAVLGHDFYNGTCGIATFLAAYSAVTGDDRFAELASAALAHVRAEIGGPIAAHVARVMGIGGATGLGSIVYGLTCVSRLSADDGLLDDALRAARLMSDDLIATDVQLDVIGGSAGAILSLLCLHRETGEHEVLQRAVACGTHLLTQERRGPLGRRSWPSGNNSQVLNGISHGASGYAYAMSALAEAAHREDFAAAAAECLDVERYNFDGDRSDWLDPGLSEPHWRSQWCHGAVGIGLARLGIAEMGAPEMRGTVHTDIEAALRGASLAWPGHTDTLCCGALGSVELLRQASTTLGRDDLRQLASRRLSAVLRRKSVSGDYRWNAQVASRFNVGLFRGLAGIGYTCLREVDDSCPNVLIWA</sequence>
<evidence type="ECO:0000259" key="2">
    <source>
        <dbReference type="Pfam" id="PF13575"/>
    </source>
</evidence>
<protein>
    <recommendedName>
        <fullName evidence="2">Lantibiotic biosynthesis protein dehydration domain-containing protein</fullName>
    </recommendedName>
</protein>
<dbReference type="GO" id="GO:0031179">
    <property type="term" value="P:peptide modification"/>
    <property type="evidence" value="ECO:0007669"/>
    <property type="project" value="InterPro"/>
</dbReference>
<name>A0A7I7MJP7_9MYCO</name>
<evidence type="ECO:0000313" key="3">
    <source>
        <dbReference type="EMBL" id="BBX72072.1"/>
    </source>
</evidence>